<evidence type="ECO:0000313" key="1">
    <source>
        <dbReference type="EMBL" id="KAK7477955.1"/>
    </source>
</evidence>
<name>A0ABD0JTJ0_9CAEN</name>
<dbReference type="Proteomes" id="UP001519460">
    <property type="component" value="Unassembled WGS sequence"/>
</dbReference>
<comment type="caution">
    <text evidence="1">The sequence shown here is derived from an EMBL/GenBank/DDBJ whole genome shotgun (WGS) entry which is preliminary data.</text>
</comment>
<protein>
    <submittedName>
        <fullName evidence="1">Uncharacterized protein</fullName>
    </submittedName>
</protein>
<gene>
    <name evidence="1" type="ORF">BaRGS_00030784</name>
</gene>
<sequence length="113" mass="11993">MGGGHGGRVLEKGLWGRGGSQDGGVAIGVGMVVGCCRRGWEEGDGGEDGGVEMMGTRRCLQCLKEELSFRKLLTTHSAVEGSNFALSFNFLSLVNISYKHRNSCAGWGIVLTK</sequence>
<proteinExistence type="predicted"/>
<dbReference type="AlphaFoldDB" id="A0ABD0JTJ0"/>
<keyword evidence="2" id="KW-1185">Reference proteome</keyword>
<evidence type="ECO:0000313" key="2">
    <source>
        <dbReference type="Proteomes" id="UP001519460"/>
    </source>
</evidence>
<reference evidence="1 2" key="1">
    <citation type="journal article" date="2023" name="Sci. Data">
        <title>Genome assembly of the Korean intertidal mud-creeper Batillaria attramentaria.</title>
        <authorList>
            <person name="Patra A.K."/>
            <person name="Ho P.T."/>
            <person name="Jun S."/>
            <person name="Lee S.J."/>
            <person name="Kim Y."/>
            <person name="Won Y.J."/>
        </authorList>
    </citation>
    <scope>NUCLEOTIDE SEQUENCE [LARGE SCALE GENOMIC DNA]</scope>
    <source>
        <strain evidence="1">Wonlab-2016</strain>
    </source>
</reference>
<feature type="non-terminal residue" evidence="1">
    <location>
        <position position="113"/>
    </location>
</feature>
<organism evidence="1 2">
    <name type="scientific">Batillaria attramentaria</name>
    <dbReference type="NCBI Taxonomy" id="370345"/>
    <lineage>
        <taxon>Eukaryota</taxon>
        <taxon>Metazoa</taxon>
        <taxon>Spiralia</taxon>
        <taxon>Lophotrochozoa</taxon>
        <taxon>Mollusca</taxon>
        <taxon>Gastropoda</taxon>
        <taxon>Caenogastropoda</taxon>
        <taxon>Sorbeoconcha</taxon>
        <taxon>Cerithioidea</taxon>
        <taxon>Batillariidae</taxon>
        <taxon>Batillaria</taxon>
    </lineage>
</organism>
<accession>A0ABD0JTJ0</accession>
<dbReference type="EMBL" id="JACVVK020000337">
    <property type="protein sequence ID" value="KAK7477955.1"/>
    <property type="molecule type" value="Genomic_DNA"/>
</dbReference>